<dbReference type="AlphaFoldDB" id="A0A2J6PKL7"/>
<accession>A0A2J6PKL7</accession>
<gene>
    <name evidence="1" type="ORF">NA56DRAFT_372352</name>
</gene>
<proteinExistence type="predicted"/>
<dbReference type="EMBL" id="KZ613521">
    <property type="protein sequence ID" value="PMD14539.1"/>
    <property type="molecule type" value="Genomic_DNA"/>
</dbReference>
<evidence type="ECO:0000313" key="2">
    <source>
        <dbReference type="Proteomes" id="UP000235672"/>
    </source>
</evidence>
<protein>
    <submittedName>
        <fullName evidence="1">Uncharacterized protein</fullName>
    </submittedName>
</protein>
<organism evidence="1 2">
    <name type="scientific">Hyaloscypha hepaticicola</name>
    <dbReference type="NCBI Taxonomy" id="2082293"/>
    <lineage>
        <taxon>Eukaryota</taxon>
        <taxon>Fungi</taxon>
        <taxon>Dikarya</taxon>
        <taxon>Ascomycota</taxon>
        <taxon>Pezizomycotina</taxon>
        <taxon>Leotiomycetes</taxon>
        <taxon>Helotiales</taxon>
        <taxon>Hyaloscyphaceae</taxon>
        <taxon>Hyaloscypha</taxon>
    </lineage>
</organism>
<keyword evidence="2" id="KW-1185">Reference proteome</keyword>
<name>A0A2J6PKL7_9HELO</name>
<sequence length="219" mass="24882">MGNGVWQKQIKATADRNWAHRTVENSALGSKPQPIEAVAKPRSAGKGCRRCLRMRRPGLCLFCMLRYFAASEYLPYLKRDHTQPPYSGSLHSRRLQLLPALRLRSSTTCKTNAGHHRSCSESWCRCSPVRSKKRTRFGVIMCYGDRGRPPPQFSKYTVTACSCLISIGTPSSYEIVDRVVRAAGLRLLVKRQLCPSITSFKRSKQTKLPSWPRYVKLLH</sequence>
<evidence type="ECO:0000313" key="1">
    <source>
        <dbReference type="EMBL" id="PMD14539.1"/>
    </source>
</evidence>
<reference evidence="1 2" key="1">
    <citation type="submission" date="2016-05" db="EMBL/GenBank/DDBJ databases">
        <title>A degradative enzymes factory behind the ericoid mycorrhizal symbiosis.</title>
        <authorList>
            <consortium name="DOE Joint Genome Institute"/>
            <person name="Martino E."/>
            <person name="Morin E."/>
            <person name="Grelet G."/>
            <person name="Kuo A."/>
            <person name="Kohler A."/>
            <person name="Daghino S."/>
            <person name="Barry K."/>
            <person name="Choi C."/>
            <person name="Cichocki N."/>
            <person name="Clum A."/>
            <person name="Copeland A."/>
            <person name="Hainaut M."/>
            <person name="Haridas S."/>
            <person name="Labutti K."/>
            <person name="Lindquist E."/>
            <person name="Lipzen A."/>
            <person name="Khouja H.-R."/>
            <person name="Murat C."/>
            <person name="Ohm R."/>
            <person name="Olson A."/>
            <person name="Spatafora J."/>
            <person name="Veneault-Fourrey C."/>
            <person name="Henrissat B."/>
            <person name="Grigoriev I."/>
            <person name="Martin F."/>
            <person name="Perotto S."/>
        </authorList>
    </citation>
    <scope>NUCLEOTIDE SEQUENCE [LARGE SCALE GENOMIC DNA]</scope>
    <source>
        <strain evidence="1 2">UAMH 7357</strain>
    </source>
</reference>
<dbReference type="Proteomes" id="UP000235672">
    <property type="component" value="Unassembled WGS sequence"/>
</dbReference>